<protein>
    <submittedName>
        <fullName evidence="1">Uncharacterized protein</fullName>
    </submittedName>
</protein>
<gene>
    <name evidence="1" type="ORF">GIL414_LOCUS46302</name>
</gene>
<reference evidence="1" key="1">
    <citation type="submission" date="2021-02" db="EMBL/GenBank/DDBJ databases">
        <authorList>
            <person name="Nowell W R."/>
        </authorList>
    </citation>
    <scope>NUCLEOTIDE SEQUENCE</scope>
</reference>
<accession>A0A8S3AZA7</accession>
<comment type="caution">
    <text evidence="1">The sequence shown here is derived from an EMBL/GenBank/DDBJ whole genome shotgun (WGS) entry which is preliminary data.</text>
</comment>
<organism evidence="1 2">
    <name type="scientific">Rotaria magnacalcarata</name>
    <dbReference type="NCBI Taxonomy" id="392030"/>
    <lineage>
        <taxon>Eukaryota</taxon>
        <taxon>Metazoa</taxon>
        <taxon>Spiralia</taxon>
        <taxon>Gnathifera</taxon>
        <taxon>Rotifera</taxon>
        <taxon>Eurotatoria</taxon>
        <taxon>Bdelloidea</taxon>
        <taxon>Philodinida</taxon>
        <taxon>Philodinidae</taxon>
        <taxon>Rotaria</taxon>
    </lineage>
</organism>
<dbReference type="AlphaFoldDB" id="A0A8S3AZA7"/>
<proteinExistence type="predicted"/>
<dbReference type="Proteomes" id="UP000681720">
    <property type="component" value="Unassembled WGS sequence"/>
</dbReference>
<name>A0A8S3AZA7_9BILA</name>
<evidence type="ECO:0000313" key="1">
    <source>
        <dbReference type="EMBL" id="CAF4780096.1"/>
    </source>
</evidence>
<evidence type="ECO:0000313" key="2">
    <source>
        <dbReference type="Proteomes" id="UP000681720"/>
    </source>
</evidence>
<sequence>DVDAKTKSKDKLVPVASIDAFNEWKKTNLKQQTLDSSNSALFPFYYIVIDDEQDVIDEAKLNEKKTLKKK</sequence>
<feature type="non-terminal residue" evidence="1">
    <location>
        <position position="70"/>
    </location>
</feature>
<feature type="non-terminal residue" evidence="1">
    <location>
        <position position="1"/>
    </location>
</feature>
<dbReference type="EMBL" id="CAJOBJ010145024">
    <property type="protein sequence ID" value="CAF4780096.1"/>
    <property type="molecule type" value="Genomic_DNA"/>
</dbReference>